<accession>A0A5N5XDM4</accession>
<reference evidence="7 8" key="1">
    <citation type="submission" date="2019-04" db="EMBL/GenBank/DDBJ databases">
        <title>Friends and foes A comparative genomics study of 23 Aspergillus species from section Flavi.</title>
        <authorList>
            <consortium name="DOE Joint Genome Institute"/>
            <person name="Kjaerbolling I."/>
            <person name="Vesth T."/>
            <person name="Frisvad J.C."/>
            <person name="Nybo J.L."/>
            <person name="Theobald S."/>
            <person name="Kildgaard S."/>
            <person name="Isbrandt T."/>
            <person name="Kuo A."/>
            <person name="Sato A."/>
            <person name="Lyhne E.K."/>
            <person name="Kogle M.E."/>
            <person name="Wiebenga A."/>
            <person name="Kun R.S."/>
            <person name="Lubbers R.J."/>
            <person name="Makela M.R."/>
            <person name="Barry K."/>
            <person name="Chovatia M."/>
            <person name="Clum A."/>
            <person name="Daum C."/>
            <person name="Haridas S."/>
            <person name="He G."/>
            <person name="LaButti K."/>
            <person name="Lipzen A."/>
            <person name="Mondo S."/>
            <person name="Riley R."/>
            <person name="Salamov A."/>
            <person name="Simmons B.A."/>
            <person name="Magnuson J.K."/>
            <person name="Henrissat B."/>
            <person name="Mortensen U.H."/>
            <person name="Larsen T.O."/>
            <person name="Devries R.P."/>
            <person name="Grigoriev I.V."/>
            <person name="Machida M."/>
            <person name="Baker S.E."/>
            <person name="Andersen M.R."/>
        </authorList>
    </citation>
    <scope>NUCLEOTIDE SEQUENCE [LARGE SCALE GENOMIC DNA]</scope>
    <source>
        <strain evidence="7 8">CBS 151.66</strain>
    </source>
</reference>
<evidence type="ECO:0000256" key="1">
    <source>
        <dbReference type="ARBA" id="ARBA00022801"/>
    </source>
</evidence>
<dbReference type="GO" id="GO:0051118">
    <property type="term" value="F:glucan endo-1,3-alpha-glucosidase activity"/>
    <property type="evidence" value="ECO:0007669"/>
    <property type="project" value="UniProtKB-EC"/>
</dbReference>
<dbReference type="AlphaFoldDB" id="A0A5N5XDM4"/>
<evidence type="ECO:0000256" key="6">
    <source>
        <dbReference type="SAM" id="SignalP"/>
    </source>
</evidence>
<dbReference type="GO" id="GO:1904541">
    <property type="term" value="P:fungal-type cell wall disassembly involved in conjugation with cellular fusion"/>
    <property type="evidence" value="ECO:0007669"/>
    <property type="project" value="UniProtKB-ARBA"/>
</dbReference>
<dbReference type="Proteomes" id="UP000326565">
    <property type="component" value="Unassembled WGS sequence"/>
</dbReference>
<organism evidence="7 8">
    <name type="scientific">Aspergillus leporis</name>
    <dbReference type="NCBI Taxonomy" id="41062"/>
    <lineage>
        <taxon>Eukaryota</taxon>
        <taxon>Fungi</taxon>
        <taxon>Dikarya</taxon>
        <taxon>Ascomycota</taxon>
        <taxon>Pezizomycotina</taxon>
        <taxon>Eurotiomycetes</taxon>
        <taxon>Eurotiomycetidae</taxon>
        <taxon>Eurotiales</taxon>
        <taxon>Aspergillaceae</taxon>
        <taxon>Aspergillus</taxon>
        <taxon>Aspergillus subgen. Circumdati</taxon>
    </lineage>
</organism>
<name>A0A5N5XDM4_9EURO</name>
<dbReference type="InterPro" id="IPR005197">
    <property type="entry name" value="Glyco_hydro_71"/>
</dbReference>
<comment type="similarity">
    <text evidence="4">Belongs to the glycosyl hydrolase 71 family.</text>
</comment>
<dbReference type="Pfam" id="PF03659">
    <property type="entry name" value="Glyco_hydro_71"/>
    <property type="match status" value="1"/>
</dbReference>
<feature type="chain" id="PRO_5024950146" description="glucan endo-1,3-alpha-glucosidase" evidence="6">
    <location>
        <begin position="22"/>
        <end position="472"/>
    </location>
</feature>
<feature type="signal peptide" evidence="6">
    <location>
        <begin position="1"/>
        <end position="21"/>
    </location>
</feature>
<evidence type="ECO:0000313" key="8">
    <source>
        <dbReference type="Proteomes" id="UP000326565"/>
    </source>
</evidence>
<dbReference type="OrthoDB" id="3257981at2759"/>
<dbReference type="Gene3D" id="3.20.20.80">
    <property type="entry name" value="Glycosidases"/>
    <property type="match status" value="1"/>
</dbReference>
<keyword evidence="1 7" id="KW-0378">Hydrolase</keyword>
<dbReference type="EMBL" id="ML732171">
    <property type="protein sequence ID" value="KAB8077250.1"/>
    <property type="molecule type" value="Genomic_DNA"/>
</dbReference>
<evidence type="ECO:0000256" key="5">
    <source>
        <dbReference type="ARBA" id="ARBA00066525"/>
    </source>
</evidence>
<sequence length="472" mass="51721">MILKAFIIFVACLAQALQVLGAPALDSNLATRQAQPKYVFAHFMVGIVENYKLADWVEDMNIAKTIGIDAFALNCASIDSYTPTQLELAYQAAQQVDFKVFISFDFAYWSNGDTAKITEYMNKYAGHPAQMQYKGGALVSTFVGDSFNWGPVKQGTSHPIHAVPHLQDPAAVPNNPSKSLDGAFSWYAWPTDGGNSIIPGPMTTIWDDKYIKNLAGATYMAPVSPWFSTHFNTKNWVFICENLPTLRWEQMLTLKPSLVEIVSWNDYGESHYIGPYAKNHKDDGSSQWAADMPHDAWRNLYKPYITAYKSGASTPTVEKEEIVYWYRPNPKGVACNGDNLGAPNGISMLSDSIFVATMLKSPATLTVTSGPNAPVSIEVPAGIVTSNVTMGVGNQSFSVTRNGQTILSGQGGNAVKNECKYYNFNVYVGPLFKPNTLVLNGVAFFNAIEDGKVLNCNYRLAGTRIGATGCFF</sequence>
<keyword evidence="2" id="KW-0326">Glycosidase</keyword>
<proteinExistence type="inferred from homology"/>
<comment type="catalytic activity">
    <reaction evidence="3">
        <text>Endohydrolysis of (1-&gt;3)-alpha-D-glucosidic linkages in isolichenin, pseudonigeran and nigeran.</text>
        <dbReference type="EC" id="3.2.1.59"/>
    </reaction>
</comment>
<dbReference type="EC" id="3.2.1.59" evidence="5"/>
<dbReference type="GO" id="GO:1990819">
    <property type="term" value="C:mating projection actin fusion focus"/>
    <property type="evidence" value="ECO:0007669"/>
    <property type="project" value="UniProtKB-ARBA"/>
</dbReference>
<dbReference type="FunFam" id="3.20.20.80:FF:000268">
    <property type="entry name" value="Glucan endo-1,3-alpha-glucosidase agn2"/>
    <property type="match status" value="1"/>
</dbReference>
<keyword evidence="8" id="KW-1185">Reference proteome</keyword>
<protein>
    <recommendedName>
        <fullName evidence="5">glucan endo-1,3-alpha-glucosidase</fullName>
        <ecNumber evidence="5">3.2.1.59</ecNumber>
    </recommendedName>
</protein>
<keyword evidence="6" id="KW-0732">Signal</keyword>
<evidence type="ECO:0000256" key="2">
    <source>
        <dbReference type="ARBA" id="ARBA00023295"/>
    </source>
</evidence>
<evidence type="ECO:0000313" key="7">
    <source>
        <dbReference type="EMBL" id="KAB8077250.1"/>
    </source>
</evidence>
<evidence type="ECO:0000256" key="3">
    <source>
        <dbReference type="ARBA" id="ARBA00052604"/>
    </source>
</evidence>
<evidence type="ECO:0000256" key="4">
    <source>
        <dbReference type="ARBA" id="ARBA00061482"/>
    </source>
</evidence>
<gene>
    <name evidence="7" type="ORF">BDV29DRAFT_188864</name>
</gene>
<dbReference type="CDD" id="cd11577">
    <property type="entry name" value="GH71"/>
    <property type="match status" value="1"/>
</dbReference>